<dbReference type="EMBL" id="CM056743">
    <property type="protein sequence ID" value="KAJ8669305.1"/>
    <property type="molecule type" value="Genomic_DNA"/>
</dbReference>
<evidence type="ECO:0000313" key="1">
    <source>
        <dbReference type="EMBL" id="KAJ8669305.1"/>
    </source>
</evidence>
<organism evidence="1 2">
    <name type="scientific">Eretmocerus hayati</name>
    <dbReference type="NCBI Taxonomy" id="131215"/>
    <lineage>
        <taxon>Eukaryota</taxon>
        <taxon>Metazoa</taxon>
        <taxon>Ecdysozoa</taxon>
        <taxon>Arthropoda</taxon>
        <taxon>Hexapoda</taxon>
        <taxon>Insecta</taxon>
        <taxon>Pterygota</taxon>
        <taxon>Neoptera</taxon>
        <taxon>Endopterygota</taxon>
        <taxon>Hymenoptera</taxon>
        <taxon>Apocrita</taxon>
        <taxon>Proctotrupomorpha</taxon>
        <taxon>Chalcidoidea</taxon>
        <taxon>Aphelinidae</taxon>
        <taxon>Aphelininae</taxon>
        <taxon>Eretmocerus</taxon>
    </lineage>
</organism>
<proteinExistence type="predicted"/>
<evidence type="ECO:0000313" key="2">
    <source>
        <dbReference type="Proteomes" id="UP001239111"/>
    </source>
</evidence>
<keyword evidence="2" id="KW-1185">Reference proteome</keyword>
<comment type="caution">
    <text evidence="1">The sequence shown here is derived from an EMBL/GenBank/DDBJ whole genome shotgun (WGS) entry which is preliminary data.</text>
</comment>
<sequence>MKEYAPSVHTSFKQQVGWKQPLDNLKESFDRIIQENKGLVGDALKNDDSISKVSTIGLVKEADRYNDERREKDPYLQAQSYADVDREDVGRHLEGVQLGQGKPEVPSHDVITCGSEIPPFDHHSLQNVIARVSEKLNELPQLVVNIQRKSDTANVERPSHLREEIEALVEKIYADAEKRVDETIKLALSILERSGETYKKLSEMKEQVLKSLLIGNGQILKNVDGLFKGQTTVAAALEVKTPAFSIQGSYEGPANDKVDLKNEPGHLIKLLEQSKAAVDELIQHKKNTIDGIVDQGKTIVSNAGHQVSKLTHNIVEQTGQVTDEIVEQKKKLLGEVIRESEGLFKHGQKVLQGVVPQVQVSLEAAGGVTNSNPYKEHPLIQTSDGIVNNNIKNIGADSYIINPGYDLLGYTQKLANDGIEKDKEVLGHVTNAGDGVLNQGQELLNGIAPQATAQPDYNAGPMPAASTDILMNQDINIPSISSFKDGVSNANRVIDTVKAILKELSGADQEGTNTAIPNVSKVVDDTNDNVQSLVQTAHDLAEKSKELAGQVVEKKKEVVSDIIHGVEGALSQGQELLQGPSLQANVHVESSAALPALPLPETLNSQNIGTTTGFSIPHFSGFGEGSLDPGKFTIEGLAQYEKGKSGSLLHDGVQAVENLTGTPLNEPVRGLLGSGKQLVAGAIGEKEGILKDVIHTGEETLNQDQGLLEMANLGGNVQGGFIEGANKGPNSNVQGSHDVSFHDPTSINGGLDEADRIIDQVKEAHKENGRVNSMVKHTTKVLDQVKEQVANSMKPIHDLVENGKQLVGEIIEKKKEIIGGILHGVKGTLSHGHKQGASIHGNVQVEVSGIIPEAPVVPMQNNHNAPVLNDVNIASQIQEVKNKFDQEMIPIEGLVQDKIEAIKPAIQQGTESFEGLRNDAVTVIKPVNELVDGGKQLVADAIEKDKEIFHEIMKEGEGVLTQGQNVLQGANHQANLHVDINIQSNTDPKSNKQNGHDIDSNGGVNVNGGFDVVKAVIKQGGAAIGEMTEGTKEITESGLHRGKQVAEQIKQDASSIVDVMLHVKPLPNVSDMPDVSKSSGGITNGVDEIKGTLVQGEVAVENIANGYTGGMNTVIHHGKDILEHVEDGATDLMKPAQNFMEGSKQAAGGLLQKKKEFLSDIIHGGKKILNMAGQKTQNHAPLEAVPDEKQATLNQLNAAENLKNLPLSTSQNNQHVGLPSITPTNNGFPNTGNIFGHIKLTPTELVRNRDGESGAASNNVKMVLPHQNLPNNSGGLMNNFAEKSNLGGVVNTAKKNNFFNIFG</sequence>
<reference evidence="1" key="1">
    <citation type="submission" date="2023-04" db="EMBL/GenBank/DDBJ databases">
        <title>A chromosome-level genome assembly of the parasitoid wasp Eretmocerus hayati.</title>
        <authorList>
            <person name="Zhong Y."/>
            <person name="Liu S."/>
            <person name="Liu Y."/>
        </authorList>
    </citation>
    <scope>NUCLEOTIDE SEQUENCE</scope>
    <source>
        <strain evidence="1">ZJU_SS_LIU_2023</strain>
    </source>
</reference>
<dbReference type="Proteomes" id="UP001239111">
    <property type="component" value="Chromosome 3"/>
</dbReference>
<gene>
    <name evidence="1" type="ORF">QAD02_000564</name>
</gene>
<protein>
    <submittedName>
        <fullName evidence="1">Uncharacterized protein</fullName>
    </submittedName>
</protein>
<name>A0ACC2NDT8_9HYME</name>
<accession>A0ACC2NDT8</accession>